<evidence type="ECO:0000313" key="7">
    <source>
        <dbReference type="EMBL" id="HAB4681042.1"/>
    </source>
</evidence>
<evidence type="ECO:0000313" key="4">
    <source>
        <dbReference type="EMBL" id="HAB2009792.1"/>
    </source>
</evidence>
<dbReference type="EMBL" id="QAQO01000056">
    <property type="protein sequence ID" value="PTU33495.1"/>
    <property type="molecule type" value="Genomic_DNA"/>
</dbReference>
<dbReference type="EMBL" id="DAAGNR010000023">
    <property type="protein sequence ID" value="HAB3822142.1"/>
    <property type="molecule type" value="Genomic_DNA"/>
</dbReference>
<dbReference type="EMBL" id="DAAGVC010000022">
    <property type="protein sequence ID" value="HAB4681042.1"/>
    <property type="molecule type" value="Genomic_DNA"/>
</dbReference>
<dbReference type="EMBL" id="CP077711">
    <property type="protein sequence ID" value="QXR46454.1"/>
    <property type="molecule type" value="Genomic_DNA"/>
</dbReference>
<accession>A0A221ZJK4</accession>
<evidence type="ECO:0000313" key="2">
    <source>
        <dbReference type="EMBL" id="ECY9897207.1"/>
    </source>
</evidence>
<reference evidence="1" key="4">
    <citation type="submission" date="2018-07" db="EMBL/GenBank/DDBJ databases">
        <authorList>
            <consortium name="GenomeTrakr network: Whole genome sequencing for foodborne pathogen traceback"/>
        </authorList>
    </citation>
    <scope>NUCLEOTIDE SEQUENCE</scope>
    <source>
        <strain evidence="2">CFSAN086384</strain>
        <strain evidence="1">MDH-2013-00175</strain>
    </source>
</reference>
<organism evidence="11 15">
    <name type="scientific">Salmonella enterica I</name>
    <dbReference type="NCBI Taxonomy" id="59201"/>
    <lineage>
        <taxon>Bacteria</taxon>
        <taxon>Pseudomonadati</taxon>
        <taxon>Pseudomonadota</taxon>
        <taxon>Gammaproteobacteria</taxon>
        <taxon>Enterobacterales</taxon>
        <taxon>Enterobacteriaceae</taxon>
        <taxon>Salmonella</taxon>
    </lineage>
</organism>
<evidence type="ECO:0000313" key="13">
    <source>
        <dbReference type="Proteomes" id="UP000244131"/>
    </source>
</evidence>
<dbReference type="EMBL" id="DAAFVE010000024">
    <property type="protein sequence ID" value="HAB1652964.1"/>
    <property type="molecule type" value="Genomic_DNA"/>
</dbReference>
<dbReference type="Proteomes" id="UP000244190">
    <property type="component" value="Unassembled WGS sequence"/>
</dbReference>
<dbReference type="EMBL" id="QARA01000039">
    <property type="protein sequence ID" value="PTU37958.1"/>
    <property type="molecule type" value="Genomic_DNA"/>
</dbReference>
<evidence type="ECO:0000313" key="11">
    <source>
        <dbReference type="EMBL" id="PUF79888.1"/>
    </source>
</evidence>
<dbReference type="Proteomes" id="UP000244131">
    <property type="component" value="Unassembled WGS sequence"/>
</dbReference>
<gene>
    <name evidence="12" type="ORF">DAX63_007395</name>
    <name evidence="11" type="ORF">DAX91_16175</name>
    <name evidence="10" type="ORF">DAY03_28060</name>
    <name evidence="9" type="ORF">DBZ43_28795</name>
    <name evidence="2" type="ORF">F3231_23420</name>
    <name evidence="4" type="ORF">GB037_13260</name>
    <name evidence="8" type="ORF">GB614_23040</name>
    <name evidence="5" type="ORF">GBV61_23440</name>
    <name evidence="3" type="ORF">GBX92_23335</name>
    <name evidence="6" type="ORF">GBY45_23135</name>
    <name evidence="7" type="ORF">GBZ53_23150</name>
    <name evidence="1" type="ORF">Z599_19125</name>
</gene>
<dbReference type="EMBL" id="AALGDT010000034">
    <property type="protein sequence ID" value="ECY9897207.1"/>
    <property type="molecule type" value="Genomic_DNA"/>
</dbReference>
<dbReference type="EMBL" id="DAAGPO010000024">
    <property type="protein sequence ID" value="HAB4034035.1"/>
    <property type="molecule type" value="Genomic_DNA"/>
</dbReference>
<name>A0A221ZJK4_SALET</name>
<evidence type="ECO:0000313" key="5">
    <source>
        <dbReference type="EMBL" id="HAB3822142.1"/>
    </source>
</evidence>
<reference evidence="3" key="5">
    <citation type="submission" date="2019-10" db="EMBL/GenBank/DDBJ databases">
        <authorList>
            <consortium name="NCBI Pathogen Detection Project"/>
        </authorList>
    </citation>
    <scope>NUCLEOTIDE SEQUENCE</scope>
    <source>
        <strain evidence="3">Salmonella enterica</strain>
    </source>
</reference>
<evidence type="ECO:0000313" key="15">
    <source>
        <dbReference type="Proteomes" id="UP000250700"/>
    </source>
</evidence>
<sequence length="78" mass="8860">MANTNMYSPNEQDYIRRVAGKVPADVMASTIGRTRNSLVNWANRHGISLRVPYGILKKHWPEYAEKMTKGGRNGAKER</sequence>
<reference evidence="13 14" key="2">
    <citation type="submission" date="2018-04" db="EMBL/GenBank/DDBJ databases">
        <title>Whole genome sequencing of Salmonella enterica.</title>
        <authorList>
            <person name="Bell R."/>
        </authorList>
    </citation>
    <scope>NUCLEOTIDE SEQUENCE [LARGE SCALE GENOMIC DNA]</scope>
    <source>
        <strain evidence="10 13">CFSAN058493</strain>
        <strain evidence="9 14">CFSAN058507</strain>
        <strain evidence="11 15">CFSAN058603</strain>
    </source>
</reference>
<evidence type="ECO:0000313" key="3">
    <source>
        <dbReference type="EMBL" id="HAB1652964.1"/>
    </source>
</evidence>
<dbReference type="EMBL" id="DAAHJG010000026">
    <property type="protein sequence ID" value="HAB6337149.1"/>
    <property type="molecule type" value="Genomic_DNA"/>
</dbReference>
<evidence type="ECO:0000313" key="12">
    <source>
        <dbReference type="EMBL" id="QXR46454.1"/>
    </source>
</evidence>
<evidence type="ECO:0000313" key="10">
    <source>
        <dbReference type="EMBL" id="PTU37958.1"/>
    </source>
</evidence>
<reference evidence="12" key="6">
    <citation type="submission" date="2021-05" db="EMBL/GenBank/DDBJ databases">
        <title>Whole genome sequencing of cultured pathogen.</title>
        <authorList>
            <person name="Hoffmann M."/>
            <person name="Balkey M."/>
            <person name="Luo Y."/>
        </authorList>
    </citation>
    <scope>NUCLEOTIDE SEQUENCE</scope>
    <source>
        <strain evidence="12">CFSAN058606</strain>
    </source>
</reference>
<proteinExistence type="predicted"/>
<reference evidence="3" key="1">
    <citation type="journal article" date="2018" name="Genome Biol.">
        <title>SKESA: strategic k-mer extension for scrupulous assemblies.</title>
        <authorList>
            <person name="Souvorov A."/>
            <person name="Agarwala R."/>
            <person name="Lipman D.J."/>
        </authorList>
    </citation>
    <scope>NUCLEOTIDE SEQUENCE</scope>
    <source>
        <strain evidence="3">Salmonella enterica</strain>
    </source>
</reference>
<protein>
    <submittedName>
        <fullName evidence="11">Uncharacterized protein</fullName>
    </submittedName>
</protein>
<dbReference type="AlphaFoldDB" id="A0A221ZJK4"/>
<reference evidence="12" key="3">
    <citation type="submission" date="2018-04" db="EMBL/GenBank/DDBJ databases">
        <authorList>
            <person name="Bell R."/>
        </authorList>
    </citation>
    <scope>NUCLEOTIDE SEQUENCE</scope>
    <source>
        <strain evidence="12">CFSAN058606</strain>
    </source>
</reference>
<evidence type="ECO:0000313" key="6">
    <source>
        <dbReference type="EMBL" id="HAB4034035.1"/>
    </source>
</evidence>
<evidence type="ECO:0000313" key="14">
    <source>
        <dbReference type="Proteomes" id="UP000244190"/>
    </source>
</evidence>
<dbReference type="EMBL" id="QARU01000010">
    <property type="protein sequence ID" value="PUF79888.1"/>
    <property type="molecule type" value="Genomic_DNA"/>
</dbReference>
<dbReference type="EMBL" id="DAAFYI010000040">
    <property type="protein sequence ID" value="HAB2009792.1"/>
    <property type="molecule type" value="Genomic_DNA"/>
</dbReference>
<dbReference type="EMBL" id="AAGLQK010000027">
    <property type="protein sequence ID" value="EBP4059841.1"/>
    <property type="molecule type" value="Genomic_DNA"/>
</dbReference>
<evidence type="ECO:0000313" key="1">
    <source>
        <dbReference type="EMBL" id="EBP4059841.1"/>
    </source>
</evidence>
<dbReference type="RefSeq" id="WP_001749499.1">
    <property type="nucleotide sequence ID" value="NZ_CP077711.1"/>
</dbReference>
<evidence type="ECO:0000313" key="9">
    <source>
        <dbReference type="EMBL" id="PTU33495.1"/>
    </source>
</evidence>
<evidence type="ECO:0000313" key="8">
    <source>
        <dbReference type="EMBL" id="HAB6337149.1"/>
    </source>
</evidence>
<dbReference type="Proteomes" id="UP000250700">
    <property type="component" value="Unassembled WGS sequence"/>
</dbReference>